<dbReference type="InterPro" id="IPR013785">
    <property type="entry name" value="Aldolase_TIM"/>
</dbReference>
<dbReference type="InterPro" id="IPR002932">
    <property type="entry name" value="Glu_synthdom"/>
</dbReference>
<comment type="similarity">
    <text evidence="1 2">Belongs to the glutamate synthase family.</text>
</comment>
<evidence type="ECO:0000259" key="4">
    <source>
        <dbReference type="Pfam" id="PF01645"/>
    </source>
</evidence>
<evidence type="ECO:0000256" key="1">
    <source>
        <dbReference type="ARBA" id="ARBA00009716"/>
    </source>
</evidence>
<dbReference type="CDD" id="cd02808">
    <property type="entry name" value="GltS_FMN"/>
    <property type="match status" value="1"/>
</dbReference>
<keyword evidence="3" id="KW-1133">Transmembrane helix</keyword>
<protein>
    <submittedName>
        <fullName evidence="5">FMN-binding glutamate synthase family protein</fullName>
    </submittedName>
</protein>
<dbReference type="PIRSF" id="PIRSF006429">
    <property type="entry name" value="GOGAT_lg_2"/>
    <property type="match status" value="1"/>
</dbReference>
<gene>
    <name evidence="5" type="ORF">GCM10023156_60610</name>
</gene>
<dbReference type="PANTHER" id="PTHR43819">
    <property type="entry name" value="ARCHAEAL-TYPE GLUTAMATE SYNTHASE [NADPH]"/>
    <property type="match status" value="1"/>
</dbReference>
<dbReference type="SUPFAM" id="SSF51395">
    <property type="entry name" value="FMN-linked oxidoreductases"/>
    <property type="match status" value="1"/>
</dbReference>
<proteinExistence type="inferred from homology"/>
<evidence type="ECO:0000313" key="6">
    <source>
        <dbReference type="Proteomes" id="UP001500840"/>
    </source>
</evidence>
<evidence type="ECO:0000256" key="2">
    <source>
        <dbReference type="PIRNR" id="PIRNR006429"/>
    </source>
</evidence>
<keyword evidence="6" id="KW-1185">Reference proteome</keyword>
<evidence type="ECO:0000256" key="3">
    <source>
        <dbReference type="SAM" id="Phobius"/>
    </source>
</evidence>
<comment type="caution">
    <text evidence="5">The sequence shown here is derived from an EMBL/GenBank/DDBJ whole genome shotgun (WGS) entry which is preliminary data.</text>
</comment>
<dbReference type="EMBL" id="BAABGA010000102">
    <property type="protein sequence ID" value="GAA4469000.1"/>
    <property type="molecule type" value="Genomic_DNA"/>
</dbReference>
<keyword evidence="3" id="KW-0812">Transmembrane</keyword>
<dbReference type="Pfam" id="PF01645">
    <property type="entry name" value="Glu_synthase"/>
    <property type="match status" value="1"/>
</dbReference>
<dbReference type="Gene3D" id="3.20.20.70">
    <property type="entry name" value="Aldolase class I"/>
    <property type="match status" value="1"/>
</dbReference>
<name>A0ABP8NP19_9BACT</name>
<dbReference type="InterPro" id="IPR024188">
    <property type="entry name" value="GltB"/>
</dbReference>
<sequence length="543" mass="59721">MVDTPIRVTIRTEIDANALLFLCKVSTMFDAMSNHWLMLSLGCVAGFLALVFVFDVFIQKKHTIMHNFPIVGHIRYWLETVGPEMRQYWVANDKEEMPFNRDERSWIYASAKGENNNFGFGTTEQIYGIGYPIIKHAVFPFPESKAEHVGDDPTYIPCLKVMGESHGRARPFQPQSVINISAMSFGSLGSKAVAAMNIGAKKANCFHNTGEGGVSPYHCHGADIMWQLGTGYFGARDRDGRFSIDVVAAKVEQNASIRCIEIKLSQGAKPGKGGILPGKKVTAEIAFARDVPVGVDCISPNAHSEFDTVDELIDWIEMIADRTGLPVGIKSAIGNGGFWKELAQRMRERRQGPDFITIDGGEGGTGAAPLAFADHVSLPFKIGFSRVYPIFQEAGISNDIVWIGSGKLGFPDRAVIAFAMGCDAIQIARESMMAIGCIQSLKCHTDHCPAGVATQNRWLQAGLNVDEKAERMARFIKSFRKELLSLSYACGYQHPCQFSGKEIEFSTGVNKFSQLHEVLGYTRDTTGLKETRSVNAAKPELVK</sequence>
<evidence type="ECO:0000313" key="5">
    <source>
        <dbReference type="EMBL" id="GAA4469000.1"/>
    </source>
</evidence>
<keyword evidence="3" id="KW-0472">Membrane</keyword>
<accession>A0ABP8NP19</accession>
<dbReference type="PANTHER" id="PTHR43819:SF1">
    <property type="entry name" value="ARCHAEAL-TYPE GLUTAMATE SYNTHASE [NADPH]"/>
    <property type="match status" value="1"/>
</dbReference>
<feature type="domain" description="Glutamate synthase" evidence="4">
    <location>
        <begin position="172"/>
        <end position="492"/>
    </location>
</feature>
<organism evidence="5 6">
    <name type="scientific">Novipirellula rosea</name>
    <dbReference type="NCBI Taxonomy" id="1031540"/>
    <lineage>
        <taxon>Bacteria</taxon>
        <taxon>Pseudomonadati</taxon>
        <taxon>Planctomycetota</taxon>
        <taxon>Planctomycetia</taxon>
        <taxon>Pirellulales</taxon>
        <taxon>Pirellulaceae</taxon>
        <taxon>Novipirellula</taxon>
    </lineage>
</organism>
<reference evidence="6" key="1">
    <citation type="journal article" date="2019" name="Int. J. Syst. Evol. Microbiol.">
        <title>The Global Catalogue of Microorganisms (GCM) 10K type strain sequencing project: providing services to taxonomists for standard genome sequencing and annotation.</title>
        <authorList>
            <consortium name="The Broad Institute Genomics Platform"/>
            <consortium name="The Broad Institute Genome Sequencing Center for Infectious Disease"/>
            <person name="Wu L."/>
            <person name="Ma J."/>
        </authorList>
    </citation>
    <scope>NUCLEOTIDE SEQUENCE [LARGE SCALE GENOMIC DNA]</scope>
    <source>
        <strain evidence="6">JCM 17759</strain>
    </source>
</reference>
<feature type="transmembrane region" description="Helical" evidence="3">
    <location>
        <begin position="36"/>
        <end position="58"/>
    </location>
</feature>
<dbReference type="Proteomes" id="UP001500840">
    <property type="component" value="Unassembled WGS sequence"/>
</dbReference>